<evidence type="ECO:0000256" key="1">
    <source>
        <dbReference type="ARBA" id="ARBA00008007"/>
    </source>
</evidence>
<comment type="similarity">
    <text evidence="1">Belongs to the ComF/GntX family.</text>
</comment>
<dbReference type="InterPro" id="IPR000836">
    <property type="entry name" value="PRTase_dom"/>
</dbReference>
<dbReference type="InterPro" id="IPR051910">
    <property type="entry name" value="ComF/GntX_DNA_util-trans"/>
</dbReference>
<dbReference type="SUPFAM" id="SSF53271">
    <property type="entry name" value="PRTase-like"/>
    <property type="match status" value="1"/>
</dbReference>
<organism evidence="2">
    <name type="scientific">freshwater metagenome</name>
    <dbReference type="NCBI Taxonomy" id="449393"/>
    <lineage>
        <taxon>unclassified sequences</taxon>
        <taxon>metagenomes</taxon>
        <taxon>ecological metagenomes</taxon>
    </lineage>
</organism>
<sequence>MARSAVLYSAVVRSVINAWKERGGRALARAAARIVADEVPHPGVVTLTWVPPDLDRTLRRGHHPARDLTHALAERWDVDAQPMLSRGRGVPRQAGLDATARRRNARGAFTVAHVPITRVVLIDDVFTTGATAGSCAHALHEAGAKHIDVVTFARTVR</sequence>
<evidence type="ECO:0000313" key="2">
    <source>
        <dbReference type="EMBL" id="CAB4698189.1"/>
    </source>
</evidence>
<protein>
    <submittedName>
        <fullName evidence="2">Unannotated protein</fullName>
    </submittedName>
</protein>
<dbReference type="Gene3D" id="3.40.50.2020">
    <property type="match status" value="1"/>
</dbReference>
<proteinExistence type="inferred from homology"/>
<dbReference type="AlphaFoldDB" id="A0A6J6PHQ3"/>
<dbReference type="CDD" id="cd06223">
    <property type="entry name" value="PRTases_typeI"/>
    <property type="match status" value="1"/>
</dbReference>
<dbReference type="EMBL" id="CAEZXP010000003">
    <property type="protein sequence ID" value="CAB4698189.1"/>
    <property type="molecule type" value="Genomic_DNA"/>
</dbReference>
<dbReference type="PANTHER" id="PTHR47505">
    <property type="entry name" value="DNA UTILIZATION PROTEIN YHGH"/>
    <property type="match status" value="1"/>
</dbReference>
<reference evidence="2" key="1">
    <citation type="submission" date="2020-05" db="EMBL/GenBank/DDBJ databases">
        <authorList>
            <person name="Chiriac C."/>
            <person name="Salcher M."/>
            <person name="Ghai R."/>
            <person name="Kavagutti S V."/>
        </authorList>
    </citation>
    <scope>NUCLEOTIDE SEQUENCE</scope>
</reference>
<name>A0A6J6PHQ3_9ZZZZ</name>
<dbReference type="PANTHER" id="PTHR47505:SF1">
    <property type="entry name" value="DNA UTILIZATION PROTEIN YHGH"/>
    <property type="match status" value="1"/>
</dbReference>
<gene>
    <name evidence="2" type="ORF">UFOPK2399_01169</name>
</gene>
<accession>A0A6J6PHQ3</accession>
<dbReference type="InterPro" id="IPR029057">
    <property type="entry name" value="PRTase-like"/>
</dbReference>